<gene>
    <name evidence="1" type="ORF">TrLO_g3206</name>
</gene>
<accession>A0A9W7EAJ9</accession>
<dbReference type="Proteomes" id="UP001165122">
    <property type="component" value="Unassembled WGS sequence"/>
</dbReference>
<dbReference type="EMBL" id="BRXW01000696">
    <property type="protein sequence ID" value="GMH74344.1"/>
    <property type="molecule type" value="Genomic_DNA"/>
</dbReference>
<organism evidence="1 2">
    <name type="scientific">Triparma laevis f. longispina</name>
    <dbReference type="NCBI Taxonomy" id="1714387"/>
    <lineage>
        <taxon>Eukaryota</taxon>
        <taxon>Sar</taxon>
        <taxon>Stramenopiles</taxon>
        <taxon>Ochrophyta</taxon>
        <taxon>Bolidophyceae</taxon>
        <taxon>Parmales</taxon>
        <taxon>Triparmaceae</taxon>
        <taxon>Triparma</taxon>
    </lineage>
</organism>
<reference evidence="2" key="1">
    <citation type="journal article" date="2023" name="Commun. Biol.">
        <title>Genome analysis of Parmales, the sister group of diatoms, reveals the evolutionary specialization of diatoms from phago-mixotrophs to photoautotrophs.</title>
        <authorList>
            <person name="Ban H."/>
            <person name="Sato S."/>
            <person name="Yoshikawa S."/>
            <person name="Yamada K."/>
            <person name="Nakamura Y."/>
            <person name="Ichinomiya M."/>
            <person name="Sato N."/>
            <person name="Blanc-Mathieu R."/>
            <person name="Endo H."/>
            <person name="Kuwata A."/>
            <person name="Ogata H."/>
        </authorList>
    </citation>
    <scope>NUCLEOTIDE SEQUENCE [LARGE SCALE GENOMIC DNA]</scope>
    <source>
        <strain evidence="2">NIES 3700</strain>
    </source>
</reference>
<evidence type="ECO:0000313" key="1">
    <source>
        <dbReference type="EMBL" id="GMH74344.1"/>
    </source>
</evidence>
<dbReference type="AlphaFoldDB" id="A0A9W7EAJ9"/>
<comment type="caution">
    <text evidence="1">The sequence shown here is derived from an EMBL/GenBank/DDBJ whole genome shotgun (WGS) entry which is preliminary data.</text>
</comment>
<sequence>MSRQQDLDDDLRTHWASSHWASSLPLPSLDDDLRKNWVSSLPLKSICPDEAIVECLRAALKNSNLFVLRWREDPVDFCEPALSTRDRARF</sequence>
<name>A0A9W7EAJ9_9STRA</name>
<protein>
    <submittedName>
        <fullName evidence="1">Uncharacterized protein</fullName>
    </submittedName>
</protein>
<keyword evidence="2" id="KW-1185">Reference proteome</keyword>
<proteinExistence type="predicted"/>
<evidence type="ECO:0000313" key="2">
    <source>
        <dbReference type="Proteomes" id="UP001165122"/>
    </source>
</evidence>